<dbReference type="InterPro" id="IPR006186">
    <property type="entry name" value="Ser/Thr-sp_prot-phosphatase"/>
</dbReference>
<keyword evidence="3" id="KW-1185">Reference proteome</keyword>
<dbReference type="GO" id="GO:0005737">
    <property type="term" value="C:cytoplasm"/>
    <property type="evidence" value="ECO:0007669"/>
    <property type="project" value="TreeGrafter"/>
</dbReference>
<dbReference type="EMBL" id="FNNI01000005">
    <property type="protein sequence ID" value="SDX41163.1"/>
    <property type="molecule type" value="Genomic_DNA"/>
</dbReference>
<dbReference type="GO" id="GO:0008803">
    <property type="term" value="F:bis(5'-nucleosyl)-tetraphosphatase (symmetrical) activity"/>
    <property type="evidence" value="ECO:0007669"/>
    <property type="project" value="TreeGrafter"/>
</dbReference>
<proteinExistence type="predicted"/>
<dbReference type="GO" id="GO:0110154">
    <property type="term" value="P:RNA decapping"/>
    <property type="evidence" value="ECO:0007669"/>
    <property type="project" value="TreeGrafter"/>
</dbReference>
<dbReference type="GO" id="GO:0016791">
    <property type="term" value="F:phosphatase activity"/>
    <property type="evidence" value="ECO:0007669"/>
    <property type="project" value="TreeGrafter"/>
</dbReference>
<dbReference type="AlphaFoldDB" id="A0A1H3BGV1"/>
<dbReference type="Proteomes" id="UP000198500">
    <property type="component" value="Unassembled WGS sequence"/>
</dbReference>
<sequence>MGRDFVVGDLHGQYGLLMEALDRVAFDKSRDRLFCVGDLIDRGDESYHCLSLAFEPWFHAVRGNHEMLAYRALVEEKGADYFLWLENGGTWVFKQDKQHLRQVLAQALQCLPYACEVPVGNSRVGIVHAEPPADWSDVESEDEAQQRMMVWGRSRIERQDQTPVQGIDVVIVGHTIVKSPVWLGNVLYIDTGAFLTGRLTLLPLDDVIHRRVG</sequence>
<dbReference type="InterPro" id="IPR004843">
    <property type="entry name" value="Calcineurin-like_PHP"/>
</dbReference>
<dbReference type="SUPFAM" id="SSF56300">
    <property type="entry name" value="Metallo-dependent phosphatases"/>
    <property type="match status" value="1"/>
</dbReference>
<evidence type="ECO:0000313" key="2">
    <source>
        <dbReference type="EMBL" id="SDX41163.1"/>
    </source>
</evidence>
<dbReference type="PANTHER" id="PTHR42850:SF11">
    <property type="entry name" value="BIS(5'-NUCLEOSYL)-TETRAPHOSPHATASE [SYMMETRICAL]"/>
    <property type="match status" value="1"/>
</dbReference>
<accession>A0A1H3BGV1</accession>
<dbReference type="InterPro" id="IPR050126">
    <property type="entry name" value="Ap4A_hydrolase"/>
</dbReference>
<gene>
    <name evidence="2" type="ORF">SAMN05443545_105222</name>
</gene>
<protein>
    <submittedName>
        <fullName evidence="2">Serine/threonine protein phosphatase 1</fullName>
    </submittedName>
</protein>
<name>A0A1H3BGV1_9GAMM</name>
<evidence type="ECO:0000313" key="3">
    <source>
        <dbReference type="Proteomes" id="UP000198500"/>
    </source>
</evidence>
<dbReference type="STRING" id="574349.SAMN05443545_105222"/>
<dbReference type="Pfam" id="PF00149">
    <property type="entry name" value="Metallophos"/>
    <property type="match status" value="1"/>
</dbReference>
<dbReference type="InterPro" id="IPR029052">
    <property type="entry name" value="Metallo-depent_PP-like"/>
</dbReference>
<feature type="domain" description="Serine/threonine specific protein phosphatases" evidence="1">
    <location>
        <begin position="61"/>
        <end position="66"/>
    </location>
</feature>
<reference evidence="2 3" key="1">
    <citation type="submission" date="2016-10" db="EMBL/GenBank/DDBJ databases">
        <authorList>
            <person name="de Groot N.N."/>
        </authorList>
    </citation>
    <scope>NUCLEOTIDE SEQUENCE [LARGE SCALE GENOMIC DNA]</scope>
    <source>
        <strain evidence="2 3">DSM 19219</strain>
    </source>
</reference>
<evidence type="ECO:0000259" key="1">
    <source>
        <dbReference type="PROSITE" id="PS00125"/>
    </source>
</evidence>
<organism evidence="2 3">
    <name type="scientific">Aidingimonas halophila</name>
    <dbReference type="NCBI Taxonomy" id="574349"/>
    <lineage>
        <taxon>Bacteria</taxon>
        <taxon>Pseudomonadati</taxon>
        <taxon>Pseudomonadota</taxon>
        <taxon>Gammaproteobacteria</taxon>
        <taxon>Oceanospirillales</taxon>
        <taxon>Halomonadaceae</taxon>
        <taxon>Aidingimonas</taxon>
    </lineage>
</organism>
<dbReference type="Gene3D" id="3.60.21.10">
    <property type="match status" value="1"/>
</dbReference>
<dbReference type="PROSITE" id="PS00125">
    <property type="entry name" value="SER_THR_PHOSPHATASE"/>
    <property type="match status" value="1"/>
</dbReference>
<dbReference type="PANTHER" id="PTHR42850">
    <property type="entry name" value="METALLOPHOSPHOESTERASE"/>
    <property type="match status" value="1"/>
</dbReference>